<evidence type="ECO:0000256" key="1">
    <source>
        <dbReference type="SAM" id="Coils"/>
    </source>
</evidence>
<organism evidence="2">
    <name type="scientific">marine sediment metagenome</name>
    <dbReference type="NCBI Taxonomy" id="412755"/>
    <lineage>
        <taxon>unclassified sequences</taxon>
        <taxon>metagenomes</taxon>
        <taxon>ecological metagenomes</taxon>
    </lineage>
</organism>
<protein>
    <submittedName>
        <fullName evidence="2">Uncharacterized protein</fullName>
    </submittedName>
</protein>
<dbReference type="EMBL" id="BARV01032018">
    <property type="protein sequence ID" value="GAI44115.1"/>
    <property type="molecule type" value="Genomic_DNA"/>
</dbReference>
<accession>X1PZ38</accession>
<dbReference type="AlphaFoldDB" id="X1PZ38"/>
<keyword evidence="1" id="KW-0175">Coiled coil</keyword>
<feature type="coiled-coil region" evidence="1">
    <location>
        <begin position="9"/>
        <end position="43"/>
    </location>
</feature>
<sequence>DMEPKARALNEVQVRLDEAGLRLNQLDHQIKEAQGSVAQLEGKL</sequence>
<name>X1PZ38_9ZZZZ</name>
<feature type="non-terminal residue" evidence="2">
    <location>
        <position position="1"/>
    </location>
</feature>
<proteinExistence type="predicted"/>
<reference evidence="2" key="1">
    <citation type="journal article" date="2014" name="Front. Microbiol.">
        <title>High frequency of phylogenetically diverse reductive dehalogenase-homologous genes in deep subseafloor sedimentary metagenomes.</title>
        <authorList>
            <person name="Kawai M."/>
            <person name="Futagami T."/>
            <person name="Toyoda A."/>
            <person name="Takaki Y."/>
            <person name="Nishi S."/>
            <person name="Hori S."/>
            <person name="Arai W."/>
            <person name="Tsubouchi T."/>
            <person name="Morono Y."/>
            <person name="Uchiyama I."/>
            <person name="Ito T."/>
            <person name="Fujiyama A."/>
            <person name="Inagaki F."/>
            <person name="Takami H."/>
        </authorList>
    </citation>
    <scope>NUCLEOTIDE SEQUENCE</scope>
    <source>
        <strain evidence="2">Expedition CK06-06</strain>
    </source>
</reference>
<comment type="caution">
    <text evidence="2">The sequence shown here is derived from an EMBL/GenBank/DDBJ whole genome shotgun (WGS) entry which is preliminary data.</text>
</comment>
<evidence type="ECO:0000313" key="2">
    <source>
        <dbReference type="EMBL" id="GAI44115.1"/>
    </source>
</evidence>
<gene>
    <name evidence="2" type="ORF">S06H3_50553</name>
</gene>